<accession>A0A076F073</accession>
<geneLocation type="plasmid" evidence="2 3">
    <name>pPDG3</name>
</geneLocation>
<organism evidence="2 3">
    <name type="scientific">Rhodococcus opacus</name>
    <name type="common">Nocardia opaca</name>
    <dbReference type="NCBI Taxonomy" id="37919"/>
    <lineage>
        <taxon>Bacteria</taxon>
        <taxon>Bacillati</taxon>
        <taxon>Actinomycetota</taxon>
        <taxon>Actinomycetes</taxon>
        <taxon>Mycobacteriales</taxon>
        <taxon>Nocardiaceae</taxon>
        <taxon>Rhodococcus</taxon>
    </lineage>
</organism>
<evidence type="ECO:0000313" key="3">
    <source>
        <dbReference type="Proteomes" id="UP000028488"/>
    </source>
</evidence>
<reference evidence="2 3" key="1">
    <citation type="submission" date="2014-07" db="EMBL/GenBank/DDBJ databases">
        <title>Genome Sequence of Rhodococcus opacus Strain R7, a Biodegrader of Mono- and Polycyclic Aromatic Hydrocarbons.</title>
        <authorList>
            <person name="Di Gennaro P."/>
            <person name="Zampolli J."/>
            <person name="Presti I."/>
            <person name="Cappelletti M."/>
            <person name="D'Ursi P."/>
            <person name="Orro A."/>
            <person name="Mezzelani A."/>
            <person name="Milanesi L."/>
        </authorList>
    </citation>
    <scope>NUCLEOTIDE SEQUENCE [LARGE SCALE GENOMIC DNA]</scope>
    <source>
        <strain evidence="2 3">R7</strain>
        <plasmid evidence="2">pPDG3</plasmid>
    </source>
</reference>
<gene>
    <name evidence="2" type="ORF">EP51_44230</name>
</gene>
<keyword evidence="2" id="KW-0614">Plasmid</keyword>
<sequence>METSTHAPTATTASSATPVRSTAQSNLYSRLNTEWMYLCARPAAAAEVLTWSVSQDALREVADLNDLAAAHRRDRDGVLLALLTLHQEGSSLAGRALLQLMLGKLISLTRHARVSGHDRYHACDERAASTVATFMSLIATYRPSGENVYAALFLHTLKKITREETFAQEIPASDVMDASDSAENEPEADISASALLTWAVEKKVINDLDRTLIQRAYLEQTDCDLAVIAAEIGMTPAALRQRLYRAVTRIRKSVVASNQPTSRPRFARGRRRTATTTAAI</sequence>
<dbReference type="RefSeq" id="WP_128643675.1">
    <property type="nucleotide sequence ID" value="NZ_CP008950.1"/>
</dbReference>
<protein>
    <submittedName>
        <fullName evidence="2">Uncharacterized protein</fullName>
    </submittedName>
</protein>
<dbReference type="EMBL" id="CP008950">
    <property type="protein sequence ID" value="AII11078.1"/>
    <property type="molecule type" value="Genomic_DNA"/>
</dbReference>
<proteinExistence type="predicted"/>
<evidence type="ECO:0000256" key="1">
    <source>
        <dbReference type="SAM" id="MobiDB-lite"/>
    </source>
</evidence>
<feature type="region of interest" description="Disordered" evidence="1">
    <location>
        <begin position="256"/>
        <end position="280"/>
    </location>
</feature>
<dbReference type="Proteomes" id="UP000028488">
    <property type="component" value="Plasmid pPDG3"/>
</dbReference>
<dbReference type="AlphaFoldDB" id="A0A076F073"/>
<name>A0A076F073_RHOOP</name>
<evidence type="ECO:0000313" key="2">
    <source>
        <dbReference type="EMBL" id="AII11078.1"/>
    </source>
</evidence>